<evidence type="ECO:0000256" key="1">
    <source>
        <dbReference type="SAM" id="SignalP"/>
    </source>
</evidence>
<organism evidence="2 3">
    <name type="scientific">Citricoccus muralis</name>
    <dbReference type="NCBI Taxonomy" id="169134"/>
    <lineage>
        <taxon>Bacteria</taxon>
        <taxon>Bacillati</taxon>
        <taxon>Actinomycetota</taxon>
        <taxon>Actinomycetes</taxon>
        <taxon>Micrococcales</taxon>
        <taxon>Micrococcaceae</taxon>
        <taxon>Citricoccus</taxon>
    </lineage>
</organism>
<protein>
    <submittedName>
        <fullName evidence="2">Uncharacterized protein</fullName>
    </submittedName>
</protein>
<feature type="chain" id="PRO_5045229744" evidence="1">
    <location>
        <begin position="20"/>
        <end position="145"/>
    </location>
</feature>
<dbReference type="RefSeq" id="WP_278158005.1">
    <property type="nucleotide sequence ID" value="NZ_CP121252.1"/>
</dbReference>
<accession>A0ABY8H6V6</accession>
<keyword evidence="3" id="KW-1185">Reference proteome</keyword>
<keyword evidence="1" id="KW-0732">Signal</keyword>
<name>A0ABY8H6V6_9MICC</name>
<dbReference type="Proteomes" id="UP001219037">
    <property type="component" value="Chromosome"/>
</dbReference>
<proteinExistence type="predicted"/>
<sequence length="145" mass="15727">MTIMTSAPARISRVSIVGAASVALLALTGCGSSDTTEETCERLDVYVDEMEDLVPEDQENNEDMANSLREMTDGMKEIRDDAGDEELVASLDSLIESYETIYTAFEDADDDQASEEILWGALEGIDMDALGEAGVQLEETCQLNS</sequence>
<evidence type="ECO:0000313" key="3">
    <source>
        <dbReference type="Proteomes" id="UP001219037"/>
    </source>
</evidence>
<evidence type="ECO:0000313" key="2">
    <source>
        <dbReference type="EMBL" id="WFP16879.1"/>
    </source>
</evidence>
<reference evidence="2 3" key="1">
    <citation type="submission" date="2023-04" db="EMBL/GenBank/DDBJ databases">
        <title>Funneling lignin-derived compounds into biodiesel using alkali-halophilic Citricoccus sp. P2.</title>
        <authorList>
            <person name="Luo C.-B."/>
        </authorList>
    </citation>
    <scope>NUCLEOTIDE SEQUENCE [LARGE SCALE GENOMIC DNA]</scope>
    <source>
        <strain evidence="2 3">P2</strain>
    </source>
</reference>
<gene>
    <name evidence="2" type="ORF">P8192_01780</name>
</gene>
<feature type="signal peptide" evidence="1">
    <location>
        <begin position="1"/>
        <end position="19"/>
    </location>
</feature>
<dbReference type="EMBL" id="CP121252">
    <property type="protein sequence ID" value="WFP16879.1"/>
    <property type="molecule type" value="Genomic_DNA"/>
</dbReference>